<accession>A0A238H755</accession>
<gene>
    <name evidence="2" type="ORF">BSIN_4015</name>
</gene>
<proteinExistence type="predicted"/>
<evidence type="ECO:0000256" key="1">
    <source>
        <dbReference type="SAM" id="MobiDB-lite"/>
    </source>
</evidence>
<feature type="region of interest" description="Disordered" evidence="1">
    <location>
        <begin position="21"/>
        <end position="42"/>
    </location>
</feature>
<name>A0A238H755_9BURK</name>
<sequence length="42" mass="4479">MAARVARGQASCVNLTAHASAFEKKSRSPQQANGVHKRILST</sequence>
<organism evidence="2 3">
    <name type="scientific">Burkholderia singularis</name>
    <dbReference type="NCBI Taxonomy" id="1503053"/>
    <lineage>
        <taxon>Bacteria</taxon>
        <taxon>Pseudomonadati</taxon>
        <taxon>Pseudomonadota</taxon>
        <taxon>Betaproteobacteria</taxon>
        <taxon>Burkholderiales</taxon>
        <taxon>Burkholderiaceae</taxon>
        <taxon>Burkholderia</taxon>
        <taxon>pseudomallei group</taxon>
    </lineage>
</organism>
<dbReference type="AlphaFoldDB" id="A0A238H755"/>
<reference evidence="2 3" key="1">
    <citation type="submission" date="2017-04" db="EMBL/GenBank/DDBJ databases">
        <authorList>
            <person name="Afonso C.L."/>
            <person name="Miller P.J."/>
            <person name="Scott M.A."/>
            <person name="Spackman E."/>
            <person name="Goraichik I."/>
            <person name="Dimitrov K.M."/>
            <person name="Suarez D.L."/>
            <person name="Swayne D.E."/>
        </authorList>
    </citation>
    <scope>NUCLEOTIDE SEQUENCE [LARGE SCALE GENOMIC DNA]</scope>
    <source>
        <strain evidence="2">LMG 28154</strain>
    </source>
</reference>
<evidence type="ECO:0000313" key="3">
    <source>
        <dbReference type="Proteomes" id="UP000198460"/>
    </source>
</evidence>
<evidence type="ECO:0000313" key="2">
    <source>
        <dbReference type="EMBL" id="SMG01030.1"/>
    </source>
</evidence>
<dbReference type="EMBL" id="FXAN01000065">
    <property type="protein sequence ID" value="SMG01030.1"/>
    <property type="molecule type" value="Genomic_DNA"/>
</dbReference>
<dbReference type="Proteomes" id="UP000198460">
    <property type="component" value="Unassembled WGS sequence"/>
</dbReference>
<protein>
    <submittedName>
        <fullName evidence="2">Uncharacterized protein</fullName>
    </submittedName>
</protein>